<dbReference type="Proteomes" id="UP000286997">
    <property type="component" value="Unassembled WGS sequence"/>
</dbReference>
<evidence type="ECO:0000313" key="4">
    <source>
        <dbReference type="Proteomes" id="UP000286997"/>
    </source>
</evidence>
<dbReference type="AlphaFoldDB" id="A0A437PBS9"/>
<dbReference type="GO" id="GO:0006508">
    <property type="term" value="P:proteolysis"/>
    <property type="evidence" value="ECO:0007669"/>
    <property type="project" value="UniProtKB-KW"/>
</dbReference>
<organism evidence="3 4">
    <name type="scientific">Methylobacterium oryzihabitans</name>
    <dbReference type="NCBI Taxonomy" id="2499852"/>
    <lineage>
        <taxon>Bacteria</taxon>
        <taxon>Pseudomonadati</taxon>
        <taxon>Pseudomonadota</taxon>
        <taxon>Alphaproteobacteria</taxon>
        <taxon>Hyphomicrobiales</taxon>
        <taxon>Methylobacteriaceae</taxon>
        <taxon>Methylobacterium</taxon>
    </lineage>
</organism>
<dbReference type="GO" id="GO:0008237">
    <property type="term" value="F:metallopeptidase activity"/>
    <property type="evidence" value="ECO:0007669"/>
    <property type="project" value="UniProtKB-KW"/>
</dbReference>
<comment type="caution">
    <text evidence="3">The sequence shown here is derived from an EMBL/GenBank/DDBJ whole genome shotgun (WGS) entry which is preliminary data.</text>
</comment>
<reference evidence="3 4" key="1">
    <citation type="submission" date="2019-01" db="EMBL/GenBank/DDBJ databases">
        <authorList>
            <person name="Chen W.-M."/>
        </authorList>
    </citation>
    <scope>NUCLEOTIDE SEQUENCE [LARGE SCALE GENOMIC DNA]</scope>
    <source>
        <strain evidence="3 4">TER-1</strain>
    </source>
</reference>
<evidence type="ECO:0000259" key="2">
    <source>
        <dbReference type="Pfam" id="PF02517"/>
    </source>
</evidence>
<dbReference type="InterPro" id="IPR003675">
    <property type="entry name" value="Rce1/LyrA-like_dom"/>
</dbReference>
<feature type="transmembrane region" description="Helical" evidence="1">
    <location>
        <begin position="202"/>
        <end position="229"/>
    </location>
</feature>
<dbReference type="EMBL" id="SACP01000005">
    <property type="protein sequence ID" value="RVU19717.1"/>
    <property type="molecule type" value="Genomic_DNA"/>
</dbReference>
<gene>
    <name evidence="3" type="ORF">EOE48_07130</name>
</gene>
<dbReference type="Pfam" id="PF02517">
    <property type="entry name" value="Rce1-like"/>
    <property type="match status" value="1"/>
</dbReference>
<feature type="transmembrane region" description="Helical" evidence="1">
    <location>
        <begin position="133"/>
        <end position="151"/>
    </location>
</feature>
<keyword evidence="3" id="KW-0482">Metalloprotease</keyword>
<sequence>MRLVVLVLRAPVFLVAAGLLGLAAVAGSERLLVLLGLRPAAFGPGGSGPSALALAMVPLPILVGLVAWRARVRHGGGWARALGLVVPRSPGRLALALALWPPLQIGWTAMLAAASGVPLSRAWQLPPFAGATLAAWIVWLVVLAPVAEEMLFRGDLFARARGLLGPAATVVLAAGLFALSHAERGWAQPLSVLPLGLVLGAVRLWCASLWAAILLHAASNGAVVAVMLWHARP</sequence>
<keyword evidence="3" id="KW-0378">Hydrolase</keyword>
<proteinExistence type="predicted"/>
<feature type="transmembrane region" description="Helical" evidence="1">
    <location>
        <begin position="93"/>
        <end position="113"/>
    </location>
</feature>
<evidence type="ECO:0000313" key="3">
    <source>
        <dbReference type="EMBL" id="RVU19717.1"/>
    </source>
</evidence>
<evidence type="ECO:0000256" key="1">
    <source>
        <dbReference type="SAM" id="Phobius"/>
    </source>
</evidence>
<dbReference type="GO" id="GO:0004175">
    <property type="term" value="F:endopeptidase activity"/>
    <property type="evidence" value="ECO:0007669"/>
    <property type="project" value="UniProtKB-ARBA"/>
</dbReference>
<feature type="transmembrane region" description="Helical" evidence="1">
    <location>
        <begin position="163"/>
        <end position="182"/>
    </location>
</feature>
<name>A0A437PBS9_9HYPH</name>
<feature type="transmembrane region" description="Helical" evidence="1">
    <location>
        <begin position="51"/>
        <end position="72"/>
    </location>
</feature>
<keyword evidence="1" id="KW-0812">Transmembrane</keyword>
<protein>
    <submittedName>
        <fullName evidence="3">CPBP family intramembrane metalloprotease</fullName>
    </submittedName>
</protein>
<dbReference type="OrthoDB" id="8160761at2"/>
<keyword evidence="1" id="KW-1133">Transmembrane helix</keyword>
<keyword evidence="4" id="KW-1185">Reference proteome</keyword>
<keyword evidence="3" id="KW-0645">Protease</keyword>
<keyword evidence="1" id="KW-0472">Membrane</keyword>
<feature type="domain" description="CAAX prenyl protease 2/Lysostaphin resistance protein A-like" evidence="2">
    <location>
        <begin position="133"/>
        <end position="221"/>
    </location>
</feature>
<accession>A0A437PBS9</accession>
<dbReference type="GO" id="GO:0080120">
    <property type="term" value="P:CAAX-box protein maturation"/>
    <property type="evidence" value="ECO:0007669"/>
    <property type="project" value="UniProtKB-ARBA"/>
</dbReference>